<protein>
    <submittedName>
        <fullName evidence="1">Uncharacterized protein</fullName>
    </submittedName>
</protein>
<evidence type="ECO:0000313" key="2">
    <source>
        <dbReference type="Proteomes" id="UP000835052"/>
    </source>
</evidence>
<proteinExistence type="predicted"/>
<evidence type="ECO:0000313" key="1">
    <source>
        <dbReference type="EMBL" id="CAD6191817.1"/>
    </source>
</evidence>
<dbReference type="Proteomes" id="UP000835052">
    <property type="component" value="Unassembled WGS sequence"/>
</dbReference>
<organism evidence="1 2">
    <name type="scientific">Caenorhabditis auriculariae</name>
    <dbReference type="NCBI Taxonomy" id="2777116"/>
    <lineage>
        <taxon>Eukaryota</taxon>
        <taxon>Metazoa</taxon>
        <taxon>Ecdysozoa</taxon>
        <taxon>Nematoda</taxon>
        <taxon>Chromadorea</taxon>
        <taxon>Rhabditida</taxon>
        <taxon>Rhabditina</taxon>
        <taxon>Rhabditomorpha</taxon>
        <taxon>Rhabditoidea</taxon>
        <taxon>Rhabditidae</taxon>
        <taxon>Peloderinae</taxon>
        <taxon>Caenorhabditis</taxon>
    </lineage>
</organism>
<sequence length="83" mass="9335">MDHIWTYHNIVGLTLGPSCSRNEADRRGEGICGHSCFRDLRLKIVENHGFIRRATKLVRGKLSWINIAGKRVGGRGQECVGIF</sequence>
<gene>
    <name evidence="1" type="ORF">CAUJ_LOCUS7736</name>
</gene>
<dbReference type="EMBL" id="CAJGYM010000023">
    <property type="protein sequence ID" value="CAD6191817.1"/>
    <property type="molecule type" value="Genomic_DNA"/>
</dbReference>
<reference evidence="1" key="1">
    <citation type="submission" date="2020-10" db="EMBL/GenBank/DDBJ databases">
        <authorList>
            <person name="Kikuchi T."/>
        </authorList>
    </citation>
    <scope>NUCLEOTIDE SEQUENCE</scope>
    <source>
        <strain evidence="1">NKZ352</strain>
    </source>
</reference>
<dbReference type="AlphaFoldDB" id="A0A8S1H8Z5"/>
<name>A0A8S1H8Z5_9PELO</name>
<keyword evidence="2" id="KW-1185">Reference proteome</keyword>
<comment type="caution">
    <text evidence="1">The sequence shown here is derived from an EMBL/GenBank/DDBJ whole genome shotgun (WGS) entry which is preliminary data.</text>
</comment>
<accession>A0A8S1H8Z5</accession>